<protein>
    <submittedName>
        <fullName evidence="3">Uncharacterized protein</fullName>
    </submittedName>
</protein>
<comment type="caution">
    <text evidence="3">The sequence shown here is derived from an EMBL/GenBank/DDBJ whole genome shotgun (WGS) entry which is preliminary data.</text>
</comment>
<evidence type="ECO:0000256" key="1">
    <source>
        <dbReference type="ARBA" id="ARBA00005485"/>
    </source>
</evidence>
<dbReference type="EMBL" id="JADCNL010000009">
    <property type="protein sequence ID" value="KAG0467485.1"/>
    <property type="molecule type" value="Genomic_DNA"/>
</dbReference>
<dbReference type="PANTHER" id="PTHR32054">
    <property type="entry name" value="HEAVY CHAIN, PUTATIVE, EXPRESSED-RELATED-RELATED"/>
    <property type="match status" value="1"/>
</dbReference>
<evidence type="ECO:0000256" key="2">
    <source>
        <dbReference type="ARBA" id="ARBA00023054"/>
    </source>
</evidence>
<dbReference type="GO" id="GO:0005829">
    <property type="term" value="C:cytosol"/>
    <property type="evidence" value="ECO:0007669"/>
    <property type="project" value="TreeGrafter"/>
</dbReference>
<comment type="similarity">
    <text evidence="1">Belongs to the WEB family.</text>
</comment>
<sequence length="551" mass="61415">MVETLEAKEKVGHLAGPPSVFALPKGPMPLERPVVDTSVPFVSVKDVVDRFGGSAFVKSQLREPSLLQISTRSLMLPNDIELIKIHQQTAKLEMELTVKERQSIATIEELDTAKRIINNLNLLKGNSKPNQISHTSNSCIINLHLNQDAEEIRLNDFQKDAFLLPQRTIPKSSPGLMLVELQQAKMNLKRATCGISNIRVCVELLKNNIVEEQTLLEKTHQRLRLHTTKLSTLKENLTKSKMELQLIKDAQAKHEKNSAIFSSQIKDVSLEKKEFLKITEAAKVEAAKLGLDIVQTKAAIEAAEAISLAEKEAANNNLRACCGVTLSLKDYAQLICKVQGAEEKSKKAIETALAQLNVTRQSNLLLQTKLKKAIADAKASKKLLKVALKREDDANREKLAAEEALQRVFLLKKVSSTQNSTKFKKFTSTSNRTETRMLDMNGVSLITNGRLKSFSIGQILDMKLDFEGHEKGISGRRSGRVRVTLGQILSQKPQFMSPTMAVVNKSSTKFSSHRRKFGFIGLSLLLPNQKKNNKKQLFGWILKSNCRALVL</sequence>
<dbReference type="InterPro" id="IPR008545">
    <property type="entry name" value="Web"/>
</dbReference>
<evidence type="ECO:0000313" key="3">
    <source>
        <dbReference type="EMBL" id="KAG0467485.1"/>
    </source>
</evidence>
<evidence type="ECO:0000313" key="4">
    <source>
        <dbReference type="Proteomes" id="UP000636800"/>
    </source>
</evidence>
<dbReference type="Pfam" id="PF05701">
    <property type="entry name" value="WEMBL"/>
    <property type="match status" value="1"/>
</dbReference>
<organism evidence="3 4">
    <name type="scientific">Vanilla planifolia</name>
    <name type="common">Vanilla</name>
    <dbReference type="NCBI Taxonomy" id="51239"/>
    <lineage>
        <taxon>Eukaryota</taxon>
        <taxon>Viridiplantae</taxon>
        <taxon>Streptophyta</taxon>
        <taxon>Embryophyta</taxon>
        <taxon>Tracheophyta</taxon>
        <taxon>Spermatophyta</taxon>
        <taxon>Magnoliopsida</taxon>
        <taxon>Liliopsida</taxon>
        <taxon>Asparagales</taxon>
        <taxon>Orchidaceae</taxon>
        <taxon>Vanilloideae</taxon>
        <taxon>Vanilleae</taxon>
        <taxon>Vanilla</taxon>
    </lineage>
</organism>
<dbReference type="Proteomes" id="UP000636800">
    <property type="component" value="Unassembled WGS sequence"/>
</dbReference>
<reference evidence="3 4" key="1">
    <citation type="journal article" date="2020" name="Nat. Food">
        <title>A phased Vanilla planifolia genome enables genetic improvement of flavour and production.</title>
        <authorList>
            <person name="Hasing T."/>
            <person name="Tang H."/>
            <person name="Brym M."/>
            <person name="Khazi F."/>
            <person name="Huang T."/>
            <person name="Chambers A.H."/>
        </authorList>
    </citation>
    <scope>NUCLEOTIDE SEQUENCE [LARGE SCALE GENOMIC DNA]</scope>
    <source>
        <tissue evidence="3">Leaf</tissue>
    </source>
</reference>
<dbReference type="GO" id="GO:0009903">
    <property type="term" value="P:chloroplast avoidance movement"/>
    <property type="evidence" value="ECO:0007669"/>
    <property type="project" value="TreeGrafter"/>
</dbReference>
<name>A0A835UNZ3_VANPL</name>
<proteinExistence type="inferred from homology"/>
<keyword evidence="4" id="KW-1185">Reference proteome</keyword>
<accession>A0A835UNZ3</accession>
<dbReference type="GO" id="GO:0009904">
    <property type="term" value="P:chloroplast accumulation movement"/>
    <property type="evidence" value="ECO:0007669"/>
    <property type="project" value="TreeGrafter"/>
</dbReference>
<dbReference type="AlphaFoldDB" id="A0A835UNZ3"/>
<gene>
    <name evidence="3" type="ORF">HPP92_019065</name>
</gene>
<dbReference type="PANTHER" id="PTHR32054:SF4">
    <property type="entry name" value="OS07G0677900 PROTEIN"/>
    <property type="match status" value="1"/>
</dbReference>
<dbReference type="OrthoDB" id="1301563at2759"/>
<keyword evidence="2" id="KW-0175">Coiled coil</keyword>